<proteinExistence type="predicted"/>
<dbReference type="InterPro" id="IPR027417">
    <property type="entry name" value="P-loop_NTPase"/>
</dbReference>
<comment type="caution">
    <text evidence="1">The sequence shown here is derived from an EMBL/GenBank/DDBJ whole genome shotgun (WGS) entry which is preliminary data.</text>
</comment>
<dbReference type="EMBL" id="JQBR01000003">
    <property type="protein sequence ID" value="KRN67036.1"/>
    <property type="molecule type" value="Genomic_DNA"/>
</dbReference>
<dbReference type="RefSeq" id="WP_057749907.1">
    <property type="nucleotide sequence ID" value="NZ_BJVH01000004.1"/>
</dbReference>
<accession>A0A0R2IXM6</accession>
<dbReference type="Proteomes" id="UP000051568">
    <property type="component" value="Unassembled WGS sequence"/>
</dbReference>
<dbReference type="AlphaFoldDB" id="A0A0R2IXM6"/>
<keyword evidence="2" id="KW-1185">Reference proteome</keyword>
<name>A0A0R2IXM6_9LACO</name>
<dbReference type="PATRIC" id="fig|319652.3.peg.1137"/>
<dbReference type="PANTHER" id="PTHR37816:SF2">
    <property type="entry name" value="DNA TOPOLOGY MODULATION PROTEIN FLAR-RELATED PROTEIN"/>
    <property type="match status" value="1"/>
</dbReference>
<dbReference type="PANTHER" id="PTHR37816">
    <property type="entry name" value="YALI0E33011P"/>
    <property type="match status" value="1"/>
</dbReference>
<dbReference type="Gene3D" id="3.40.50.300">
    <property type="entry name" value="P-loop containing nucleotide triphosphate hydrolases"/>
    <property type="match status" value="1"/>
</dbReference>
<sequence length="151" mass="17937">MKIRIIGPVGSGKTQLARQLSLKHNMPVTSLDDLNWKRDPQGDRHRTTEERAWLLKHVLEQSDWIIEGVQYRYGRESFADADVIYFKDISHFRNLYYLVKRFLNNRLTGGPKQYAHLRLFIKWEHSFRVKERAEIIALLKPYADKTVVLKK</sequence>
<protein>
    <submittedName>
        <fullName evidence="1">DNA topology modulation kinase</fullName>
    </submittedName>
</protein>
<keyword evidence="1" id="KW-0808">Transferase</keyword>
<gene>
    <name evidence="1" type="ORF">IV80_GL001126</name>
</gene>
<dbReference type="SUPFAM" id="SSF52540">
    <property type="entry name" value="P-loop containing nucleoside triphosphate hydrolases"/>
    <property type="match status" value="1"/>
</dbReference>
<dbReference type="OrthoDB" id="1201990at2"/>
<keyword evidence="1" id="KW-0418">Kinase</keyword>
<dbReference type="STRING" id="319652.IV80_GL001126"/>
<organism evidence="1 2">
    <name type="scientific">Pediococcus cellicola</name>
    <dbReference type="NCBI Taxonomy" id="319652"/>
    <lineage>
        <taxon>Bacteria</taxon>
        <taxon>Bacillati</taxon>
        <taxon>Bacillota</taxon>
        <taxon>Bacilli</taxon>
        <taxon>Lactobacillales</taxon>
        <taxon>Lactobacillaceae</taxon>
        <taxon>Pediococcus</taxon>
    </lineage>
</organism>
<reference evidence="1 2" key="1">
    <citation type="journal article" date="2015" name="Genome Announc.">
        <title>Expanding the biotechnology potential of lactobacilli through comparative genomics of 213 strains and associated genera.</title>
        <authorList>
            <person name="Sun Z."/>
            <person name="Harris H.M."/>
            <person name="McCann A."/>
            <person name="Guo C."/>
            <person name="Argimon S."/>
            <person name="Zhang W."/>
            <person name="Yang X."/>
            <person name="Jeffery I.B."/>
            <person name="Cooney J.C."/>
            <person name="Kagawa T.F."/>
            <person name="Liu W."/>
            <person name="Song Y."/>
            <person name="Salvetti E."/>
            <person name="Wrobel A."/>
            <person name="Rasinkangas P."/>
            <person name="Parkhill J."/>
            <person name="Rea M.C."/>
            <person name="O'Sullivan O."/>
            <person name="Ritari J."/>
            <person name="Douillard F.P."/>
            <person name="Paul Ross R."/>
            <person name="Yang R."/>
            <person name="Briner A.E."/>
            <person name="Felis G.E."/>
            <person name="de Vos W.M."/>
            <person name="Barrangou R."/>
            <person name="Klaenhammer T.R."/>
            <person name="Caufield P.W."/>
            <person name="Cui Y."/>
            <person name="Zhang H."/>
            <person name="O'Toole P.W."/>
        </authorList>
    </citation>
    <scope>NUCLEOTIDE SEQUENCE [LARGE SCALE GENOMIC DNA]</scope>
    <source>
        <strain evidence="1 2">DSM 17757</strain>
    </source>
</reference>
<dbReference type="GO" id="GO:0016301">
    <property type="term" value="F:kinase activity"/>
    <property type="evidence" value="ECO:0007669"/>
    <property type="project" value="UniProtKB-KW"/>
</dbReference>
<evidence type="ECO:0000313" key="2">
    <source>
        <dbReference type="Proteomes" id="UP000051568"/>
    </source>
</evidence>
<dbReference type="InterPro" id="IPR052922">
    <property type="entry name" value="Cytidylate_Kinase-2"/>
</dbReference>
<evidence type="ECO:0000313" key="1">
    <source>
        <dbReference type="EMBL" id="KRN67036.1"/>
    </source>
</evidence>